<dbReference type="KEGG" id="ath:AT3G16020"/>
<reference evidence="2" key="3">
    <citation type="submission" date="2016-05" db="EMBL/GenBank/DDBJ databases">
        <authorList>
            <person name="Krishnakumar V."/>
            <person name="Cheng C.-Y."/>
            <person name="Chan A.P."/>
            <person name="Schobel S."/>
            <person name="Kim M."/>
            <person name="Ferlanti E.S."/>
            <person name="Belyaeva I."/>
            <person name="Rosen B.D."/>
            <person name="Micklem G."/>
            <person name="Miller J.R."/>
            <person name="Vaughn M."/>
            <person name="Town C.D."/>
        </authorList>
    </citation>
    <scope>NUCLEOTIDE SEQUENCE</scope>
</reference>
<dbReference type="EMBL" id="CP002686">
    <property type="protein sequence ID" value="ANM65796.1"/>
    <property type="molecule type" value="Genomic_DNA"/>
</dbReference>
<dbReference type="Proteomes" id="UP000006548">
    <property type="component" value="Chromosome 3"/>
</dbReference>
<sequence>MRALLRIALLKYIHQQLEEKGDLQAIVLLKYSLYSMSVNIHGLHNDFAPSITSRGNRFYGRENWTASASAF</sequence>
<accession>A0A1I9LT88</accession>
<dbReference type="ExpressionAtlas" id="A0A1I9LT88">
    <property type="expression patterns" value="baseline and differential"/>
</dbReference>
<name>A0A1I9LT88_ARATH</name>
<reference evidence="3" key="4">
    <citation type="journal article" date="2017" name="Plant J.">
        <title>Araport11: a complete reannotation of the Arabidopsis thaliana reference genome.</title>
        <authorList>
            <person name="Cheng C.Y."/>
            <person name="Krishnakumar V."/>
            <person name="Chan A.P."/>
            <person name="Thibaud-Nissen F."/>
            <person name="Schobel S."/>
            <person name="Town C.D."/>
        </authorList>
    </citation>
    <scope>GENOME REANNOTATION</scope>
    <source>
        <strain evidence="3">cv. Columbia</strain>
    </source>
</reference>
<dbReference type="TAIR" id="AT3G16020"/>
<evidence type="ECO:0000313" key="3">
    <source>
        <dbReference type="Proteomes" id="UP000006548"/>
    </source>
</evidence>
<reference evidence="2" key="2">
    <citation type="submission" date="2011-02" db="EMBL/GenBank/DDBJ databases">
        <authorList>
            <consortium name="TAIR"/>
            <person name="Swarbreck D."/>
            <person name="Lamesch P."/>
            <person name="Wilks C."/>
            <person name="Huala E."/>
        </authorList>
    </citation>
    <scope>NUCLEOTIDE SEQUENCE</scope>
</reference>
<dbReference type="EMBL" id="CP002686">
    <property type="protein sequence ID" value="ANM65795.1"/>
    <property type="molecule type" value="Genomic_DNA"/>
</dbReference>
<proteinExistence type="predicted"/>
<dbReference type="AlphaFoldDB" id="A0A1I9LT88"/>
<dbReference type="RefSeq" id="NP_001327741.1">
    <property type="nucleotide sequence ID" value="NM_001338198.1"/>
</dbReference>
<dbReference type="GeneID" id="820847"/>
<keyword evidence="3" id="KW-1185">Reference proteome</keyword>
<evidence type="ECO:0000313" key="1">
    <source>
        <dbReference type="Araport" id="AT3G16020"/>
    </source>
</evidence>
<dbReference type="Araport" id="AT3G16020"/>
<dbReference type="RefSeq" id="NP_001327740.1">
    <property type="nucleotide sequence ID" value="NM_001338199.1"/>
</dbReference>
<gene>
    <name evidence="1 2" type="ordered locus">At3g16020</name>
</gene>
<evidence type="ECO:0000313" key="2">
    <source>
        <dbReference type="EMBL" id="ANM65796.1"/>
    </source>
</evidence>
<reference evidence="2 3" key="1">
    <citation type="journal article" date="2000" name="Nature">
        <title>Sequence and analysis of chromosome 3 of the plant Arabidopsis thaliana.</title>
        <authorList>
            <consortium name="European Union Chromosome 3 Arabidopsis Sequencing Consortium"/>
            <consortium name="Institute for Genomic Research"/>
            <consortium name="Kazusa DNA Research Institute"/>
            <person name="Salanoubat M."/>
            <person name="Lemcke K."/>
            <person name="Rieger M."/>
            <person name="Ansorge W."/>
            <person name="Unseld M."/>
            <person name="Fartmann B."/>
            <person name="Valle G."/>
            <person name="Blocker H."/>
            <person name="Perez-Alonso M."/>
            <person name="Obermaier B."/>
            <person name="Delseny M."/>
            <person name="Boutry M."/>
            <person name="Grivell L.A."/>
            <person name="Mache R."/>
            <person name="Puigdomenech P."/>
            <person name="De Simone V."/>
            <person name="Choisne N."/>
            <person name="Artiguenave F."/>
            <person name="Robert C."/>
            <person name="Brottier P."/>
            <person name="Wincker P."/>
            <person name="Cattolico L."/>
            <person name="Weissenbach J."/>
            <person name="Saurin W."/>
            <person name="Quetier F."/>
            <person name="Schafer M."/>
            <person name="Muller-Auer S."/>
            <person name="Gabel C."/>
            <person name="Fuchs M."/>
            <person name="Benes V."/>
            <person name="Wurmbach E."/>
            <person name="Drzonek H."/>
            <person name="Erfle H."/>
            <person name="Jordan N."/>
            <person name="Bangert S."/>
            <person name="Wiedelmann R."/>
            <person name="Kranz H."/>
            <person name="Voss H."/>
            <person name="Holland R."/>
            <person name="Brandt P."/>
            <person name="Nyakatura G."/>
            <person name="Vezzi A."/>
            <person name="D'Angelo M."/>
            <person name="Pallavicini A."/>
            <person name="Toppo S."/>
            <person name="Simionati B."/>
            <person name="Conrad A."/>
            <person name="Hornischer K."/>
            <person name="Kauer G."/>
            <person name="Lohnert T.H."/>
            <person name="Nordsiek G."/>
            <person name="Reichelt J."/>
            <person name="Scharfe M."/>
            <person name="Schon O."/>
            <person name="Bargues M."/>
            <person name="Terol J."/>
            <person name="Climent J."/>
            <person name="Navarro P."/>
            <person name="Collado C."/>
            <person name="Perez-Perez A."/>
            <person name="Ottenwalder B."/>
            <person name="Duchemin D."/>
            <person name="Cooke R."/>
            <person name="Laudie M."/>
            <person name="Berger-Llauro C."/>
            <person name="Purnelle B."/>
            <person name="Masuy D."/>
            <person name="de Haan M."/>
            <person name="Maarse A.C."/>
            <person name="Alcaraz J.P."/>
            <person name="Cottet A."/>
            <person name="Casacuberta E."/>
            <person name="Monfort A."/>
            <person name="Argiriou A."/>
            <person name="flores M."/>
            <person name="Liguori R."/>
            <person name="Vitale D."/>
            <person name="Mannhaupt G."/>
            <person name="Haase D."/>
            <person name="Schoof H."/>
            <person name="Rudd S."/>
            <person name="Zaccaria P."/>
            <person name="Mewes H.W."/>
            <person name="Mayer K.F."/>
            <person name="Kaul S."/>
            <person name="Town C.D."/>
            <person name="Koo H.L."/>
            <person name="Tallon L.J."/>
            <person name="Jenkins J."/>
            <person name="Rooney T."/>
            <person name="Rizzo M."/>
            <person name="Walts A."/>
            <person name="Utterback T."/>
            <person name="Fujii C.Y."/>
            <person name="Shea T.P."/>
            <person name="Creasy T.H."/>
            <person name="Haas B."/>
            <person name="Maiti R."/>
            <person name="Wu D."/>
            <person name="Peterson J."/>
            <person name="Van Aken S."/>
            <person name="Pai G."/>
            <person name="Militscher J."/>
            <person name="Sellers P."/>
            <person name="Gill J.E."/>
            <person name="Feldblyum T.V."/>
            <person name="Preuss D."/>
            <person name="Lin X."/>
            <person name="Nierman W.C."/>
            <person name="Salzberg S.L."/>
            <person name="White O."/>
            <person name="Venter J.C."/>
            <person name="Fraser C.M."/>
            <person name="Kaneko T."/>
            <person name="Nakamura Y."/>
            <person name="Sato S."/>
            <person name="Kato T."/>
            <person name="Asamizu E."/>
            <person name="Sasamoto S."/>
            <person name="Kimura T."/>
            <person name="Idesawa K."/>
            <person name="Kawashima K."/>
            <person name="Kishida Y."/>
            <person name="Kiyokawa C."/>
            <person name="Kohara M."/>
            <person name="Matsumoto M."/>
            <person name="Matsuno A."/>
            <person name="Muraki A."/>
            <person name="Nakayama S."/>
            <person name="Nakazaki N."/>
            <person name="Shinpo S."/>
            <person name="Takeuchi C."/>
            <person name="Wada T."/>
            <person name="Watanabe A."/>
            <person name="Yamada M."/>
            <person name="Yasuda M."/>
            <person name="Tabata S."/>
        </authorList>
    </citation>
    <scope>NUCLEOTIDE SEQUENCE [LARGE SCALE GENOMIC DNA]</scope>
    <source>
        <strain evidence="3">cv. Columbia</strain>
    </source>
</reference>
<protein>
    <submittedName>
        <fullName evidence="2">F-box associated ubiquitination effector protein</fullName>
    </submittedName>
</protein>
<organism evidence="2 3">
    <name type="scientific">Arabidopsis thaliana</name>
    <name type="common">Mouse-ear cress</name>
    <dbReference type="NCBI Taxonomy" id="3702"/>
    <lineage>
        <taxon>Eukaryota</taxon>
        <taxon>Viridiplantae</taxon>
        <taxon>Streptophyta</taxon>
        <taxon>Embryophyta</taxon>
        <taxon>Tracheophyta</taxon>
        <taxon>Spermatophyta</taxon>
        <taxon>Magnoliopsida</taxon>
        <taxon>eudicotyledons</taxon>
        <taxon>Gunneridae</taxon>
        <taxon>Pentapetalae</taxon>
        <taxon>rosids</taxon>
        <taxon>malvids</taxon>
        <taxon>Brassicales</taxon>
        <taxon>Brassicaceae</taxon>
        <taxon>Camelineae</taxon>
        <taxon>Arabidopsis</taxon>
    </lineage>
</organism>